<accession>A0A0L7R936</accession>
<dbReference type="AlphaFoldDB" id="A0A0L7R936"/>
<dbReference type="GO" id="GO:0003676">
    <property type="term" value="F:nucleic acid binding"/>
    <property type="evidence" value="ECO:0007669"/>
    <property type="project" value="InterPro"/>
</dbReference>
<sequence>VNWPARSPDLDPLDFYSWGHLSSLVLQHKREQCRRIQTTPGIFERVRRSTKICVLAESGHFEQFL</sequence>
<dbReference type="EMBL" id="KQ414628">
    <property type="protein sequence ID" value="KOC67382.1"/>
    <property type="molecule type" value="Genomic_DNA"/>
</dbReference>
<evidence type="ECO:0000313" key="2">
    <source>
        <dbReference type="Proteomes" id="UP000053825"/>
    </source>
</evidence>
<protein>
    <submittedName>
        <fullName evidence="1">Uncharacterized protein</fullName>
    </submittedName>
</protein>
<keyword evidence="2" id="KW-1185">Reference proteome</keyword>
<feature type="non-terminal residue" evidence="1">
    <location>
        <position position="1"/>
    </location>
</feature>
<organism evidence="1 2">
    <name type="scientific">Habropoda laboriosa</name>
    <dbReference type="NCBI Taxonomy" id="597456"/>
    <lineage>
        <taxon>Eukaryota</taxon>
        <taxon>Metazoa</taxon>
        <taxon>Ecdysozoa</taxon>
        <taxon>Arthropoda</taxon>
        <taxon>Hexapoda</taxon>
        <taxon>Insecta</taxon>
        <taxon>Pterygota</taxon>
        <taxon>Neoptera</taxon>
        <taxon>Endopterygota</taxon>
        <taxon>Hymenoptera</taxon>
        <taxon>Apocrita</taxon>
        <taxon>Aculeata</taxon>
        <taxon>Apoidea</taxon>
        <taxon>Anthophila</taxon>
        <taxon>Apidae</taxon>
        <taxon>Habropoda</taxon>
    </lineage>
</organism>
<name>A0A0L7R936_9HYME</name>
<reference evidence="1 2" key="1">
    <citation type="submission" date="2015-07" db="EMBL/GenBank/DDBJ databases">
        <title>The genome of Habropoda laboriosa.</title>
        <authorList>
            <person name="Pan H."/>
            <person name="Kapheim K."/>
        </authorList>
    </citation>
    <scope>NUCLEOTIDE SEQUENCE [LARGE SCALE GENOMIC DNA]</scope>
    <source>
        <strain evidence="1">0110345459</strain>
    </source>
</reference>
<evidence type="ECO:0000313" key="1">
    <source>
        <dbReference type="EMBL" id="KOC67382.1"/>
    </source>
</evidence>
<dbReference type="InterPro" id="IPR036397">
    <property type="entry name" value="RNaseH_sf"/>
</dbReference>
<gene>
    <name evidence="1" type="ORF">WH47_09299</name>
</gene>
<dbReference type="Proteomes" id="UP000053825">
    <property type="component" value="Unassembled WGS sequence"/>
</dbReference>
<proteinExistence type="predicted"/>
<dbReference type="Gene3D" id="3.30.420.10">
    <property type="entry name" value="Ribonuclease H-like superfamily/Ribonuclease H"/>
    <property type="match status" value="1"/>
</dbReference>